<dbReference type="Proteomes" id="UP000828390">
    <property type="component" value="Unassembled WGS sequence"/>
</dbReference>
<reference evidence="1" key="1">
    <citation type="journal article" date="2019" name="bioRxiv">
        <title>The Genome of the Zebra Mussel, Dreissena polymorpha: A Resource for Invasive Species Research.</title>
        <authorList>
            <person name="McCartney M.A."/>
            <person name="Auch B."/>
            <person name="Kono T."/>
            <person name="Mallez S."/>
            <person name="Zhang Y."/>
            <person name="Obille A."/>
            <person name="Becker A."/>
            <person name="Abrahante J.E."/>
            <person name="Garbe J."/>
            <person name="Badalamenti J.P."/>
            <person name="Herman A."/>
            <person name="Mangelson H."/>
            <person name="Liachko I."/>
            <person name="Sullivan S."/>
            <person name="Sone E.D."/>
            <person name="Koren S."/>
            <person name="Silverstein K.A.T."/>
            <person name="Beckman K.B."/>
            <person name="Gohl D.M."/>
        </authorList>
    </citation>
    <scope>NUCLEOTIDE SEQUENCE</scope>
    <source>
        <strain evidence="1">Duluth1</strain>
        <tissue evidence="1">Whole animal</tissue>
    </source>
</reference>
<dbReference type="AlphaFoldDB" id="A0A9D4C6F8"/>
<protein>
    <submittedName>
        <fullName evidence="1">Uncharacterized protein</fullName>
    </submittedName>
</protein>
<comment type="caution">
    <text evidence="1">The sequence shown here is derived from an EMBL/GenBank/DDBJ whole genome shotgun (WGS) entry which is preliminary data.</text>
</comment>
<sequence>MAGGGRGEWELGNQESFREILNEKTKRLKKLNMTCHFARTKVESFSDQLTKAVQKSTLKTLEDIAVYEKKEMDKTINTIEKINRLNSR</sequence>
<dbReference type="EMBL" id="JAIWYP010000013">
    <property type="protein sequence ID" value="KAH3717984.1"/>
    <property type="molecule type" value="Genomic_DNA"/>
</dbReference>
<keyword evidence="2" id="KW-1185">Reference proteome</keyword>
<evidence type="ECO:0000313" key="2">
    <source>
        <dbReference type="Proteomes" id="UP000828390"/>
    </source>
</evidence>
<proteinExistence type="predicted"/>
<organism evidence="1 2">
    <name type="scientific">Dreissena polymorpha</name>
    <name type="common">Zebra mussel</name>
    <name type="synonym">Mytilus polymorpha</name>
    <dbReference type="NCBI Taxonomy" id="45954"/>
    <lineage>
        <taxon>Eukaryota</taxon>
        <taxon>Metazoa</taxon>
        <taxon>Spiralia</taxon>
        <taxon>Lophotrochozoa</taxon>
        <taxon>Mollusca</taxon>
        <taxon>Bivalvia</taxon>
        <taxon>Autobranchia</taxon>
        <taxon>Heteroconchia</taxon>
        <taxon>Euheterodonta</taxon>
        <taxon>Imparidentia</taxon>
        <taxon>Neoheterodontei</taxon>
        <taxon>Myida</taxon>
        <taxon>Dreissenoidea</taxon>
        <taxon>Dreissenidae</taxon>
        <taxon>Dreissena</taxon>
    </lineage>
</organism>
<accession>A0A9D4C6F8</accession>
<name>A0A9D4C6F8_DREPO</name>
<evidence type="ECO:0000313" key="1">
    <source>
        <dbReference type="EMBL" id="KAH3717984.1"/>
    </source>
</evidence>
<reference evidence="1" key="2">
    <citation type="submission" date="2020-11" db="EMBL/GenBank/DDBJ databases">
        <authorList>
            <person name="McCartney M.A."/>
            <person name="Auch B."/>
            <person name="Kono T."/>
            <person name="Mallez S."/>
            <person name="Becker A."/>
            <person name="Gohl D.M."/>
            <person name="Silverstein K.A.T."/>
            <person name="Koren S."/>
            <person name="Bechman K.B."/>
            <person name="Herman A."/>
            <person name="Abrahante J.E."/>
            <person name="Garbe J."/>
        </authorList>
    </citation>
    <scope>NUCLEOTIDE SEQUENCE</scope>
    <source>
        <strain evidence="1">Duluth1</strain>
        <tissue evidence="1">Whole animal</tissue>
    </source>
</reference>
<gene>
    <name evidence="1" type="ORF">DPMN_060781</name>
</gene>